<feature type="region of interest" description="Disordered" evidence="6">
    <location>
        <begin position="1373"/>
        <end position="1642"/>
    </location>
</feature>
<evidence type="ECO:0000256" key="4">
    <source>
        <dbReference type="ARBA" id="ARBA00022989"/>
    </source>
</evidence>
<evidence type="ECO:0000256" key="7">
    <source>
        <dbReference type="SAM" id="Phobius"/>
    </source>
</evidence>
<gene>
    <name evidence="8" type="ORF">EVOR1521_LOCUS2832</name>
</gene>
<keyword evidence="5 7" id="KW-0472">Membrane</keyword>
<accession>A0AA36MMR2</accession>
<feature type="compositionally biased region" description="Basic and acidic residues" evidence="6">
    <location>
        <begin position="1604"/>
        <end position="1624"/>
    </location>
</feature>
<dbReference type="EMBL" id="CAUJNA010000158">
    <property type="protein sequence ID" value="CAJ1372842.1"/>
    <property type="molecule type" value="Genomic_DNA"/>
</dbReference>
<feature type="compositionally biased region" description="Polar residues" evidence="6">
    <location>
        <begin position="1202"/>
        <end position="1211"/>
    </location>
</feature>
<evidence type="ECO:0000313" key="8">
    <source>
        <dbReference type="EMBL" id="CAJ1372842.1"/>
    </source>
</evidence>
<proteinExistence type="predicted"/>
<feature type="transmembrane region" description="Helical" evidence="7">
    <location>
        <begin position="362"/>
        <end position="381"/>
    </location>
</feature>
<feature type="transmembrane region" description="Helical" evidence="7">
    <location>
        <begin position="199"/>
        <end position="217"/>
    </location>
</feature>
<evidence type="ECO:0000313" key="9">
    <source>
        <dbReference type="Proteomes" id="UP001178507"/>
    </source>
</evidence>
<feature type="transmembrane region" description="Helical" evidence="7">
    <location>
        <begin position="688"/>
        <end position="715"/>
    </location>
</feature>
<evidence type="ECO:0000256" key="2">
    <source>
        <dbReference type="ARBA" id="ARBA00022475"/>
    </source>
</evidence>
<keyword evidence="9" id="KW-1185">Reference proteome</keyword>
<reference evidence="8" key="1">
    <citation type="submission" date="2023-08" db="EMBL/GenBank/DDBJ databases">
        <authorList>
            <person name="Chen Y."/>
            <person name="Shah S."/>
            <person name="Dougan E. K."/>
            <person name="Thang M."/>
            <person name="Chan C."/>
        </authorList>
    </citation>
    <scope>NUCLEOTIDE SEQUENCE</scope>
</reference>
<evidence type="ECO:0000256" key="5">
    <source>
        <dbReference type="ARBA" id="ARBA00023136"/>
    </source>
</evidence>
<protein>
    <submittedName>
        <fullName evidence="8">Uncharacterized protein</fullName>
    </submittedName>
</protein>
<feature type="region of interest" description="Disordered" evidence="6">
    <location>
        <begin position="73"/>
        <end position="106"/>
    </location>
</feature>
<feature type="compositionally biased region" description="Basic and acidic residues" evidence="6">
    <location>
        <begin position="1428"/>
        <end position="1451"/>
    </location>
</feature>
<feature type="transmembrane region" description="Helical" evidence="7">
    <location>
        <begin position="721"/>
        <end position="742"/>
    </location>
</feature>
<feature type="compositionally biased region" description="Basic and acidic residues" evidence="6">
    <location>
        <begin position="1504"/>
        <end position="1528"/>
    </location>
</feature>
<keyword evidence="2" id="KW-1003">Cell membrane</keyword>
<feature type="region of interest" description="Disordered" evidence="6">
    <location>
        <begin position="1"/>
        <end position="39"/>
    </location>
</feature>
<feature type="transmembrane region" description="Helical" evidence="7">
    <location>
        <begin position="168"/>
        <end position="187"/>
    </location>
</feature>
<feature type="transmembrane region" description="Helical" evidence="7">
    <location>
        <begin position="618"/>
        <end position="637"/>
    </location>
</feature>
<feature type="compositionally biased region" description="Basic and acidic residues" evidence="6">
    <location>
        <begin position="17"/>
        <end position="27"/>
    </location>
</feature>
<evidence type="ECO:0000256" key="6">
    <source>
        <dbReference type="SAM" id="MobiDB-lite"/>
    </source>
</evidence>
<dbReference type="Proteomes" id="UP001178507">
    <property type="component" value="Unassembled WGS sequence"/>
</dbReference>
<feature type="compositionally biased region" description="Acidic residues" evidence="6">
    <location>
        <begin position="1"/>
        <end position="10"/>
    </location>
</feature>
<keyword evidence="3 7" id="KW-0812">Transmembrane</keyword>
<dbReference type="PANTHER" id="PTHR30509">
    <property type="entry name" value="P-HYDROXYBENZOIC ACID EFFLUX PUMP SUBUNIT-RELATED"/>
    <property type="match status" value="1"/>
</dbReference>
<feature type="compositionally biased region" description="Basic and acidic residues" evidence="6">
    <location>
        <begin position="1224"/>
        <end position="1273"/>
    </location>
</feature>
<comment type="subcellular location">
    <subcellularLocation>
        <location evidence="1">Cell membrane</location>
        <topology evidence="1">Multi-pass membrane protein</topology>
    </subcellularLocation>
</comment>
<feature type="region of interest" description="Disordered" evidence="6">
    <location>
        <begin position="1199"/>
        <end position="1283"/>
    </location>
</feature>
<name>A0AA36MMR2_9DINO</name>
<dbReference type="GO" id="GO:0005886">
    <property type="term" value="C:plasma membrane"/>
    <property type="evidence" value="ECO:0007669"/>
    <property type="project" value="UniProtKB-SubCell"/>
</dbReference>
<feature type="transmembrane region" description="Helical" evidence="7">
    <location>
        <begin position="306"/>
        <end position="325"/>
    </location>
</feature>
<comment type="caution">
    <text evidence="8">The sequence shown here is derived from an EMBL/GenBank/DDBJ whole genome shotgun (WGS) entry which is preliminary data.</text>
</comment>
<feature type="compositionally biased region" description="Basic and acidic residues" evidence="6">
    <location>
        <begin position="88"/>
        <end position="97"/>
    </location>
</feature>
<keyword evidence="4 7" id="KW-1133">Transmembrane helix</keyword>
<organism evidence="8 9">
    <name type="scientific">Effrenium voratum</name>
    <dbReference type="NCBI Taxonomy" id="2562239"/>
    <lineage>
        <taxon>Eukaryota</taxon>
        <taxon>Sar</taxon>
        <taxon>Alveolata</taxon>
        <taxon>Dinophyceae</taxon>
        <taxon>Suessiales</taxon>
        <taxon>Symbiodiniaceae</taxon>
        <taxon>Effrenium</taxon>
    </lineage>
</organism>
<evidence type="ECO:0000256" key="1">
    <source>
        <dbReference type="ARBA" id="ARBA00004651"/>
    </source>
</evidence>
<feature type="transmembrane region" description="Helical" evidence="7">
    <location>
        <begin position="649"/>
        <end position="668"/>
    </location>
</feature>
<feature type="region of interest" description="Disordered" evidence="6">
    <location>
        <begin position="1027"/>
        <end position="1055"/>
    </location>
</feature>
<sequence>MLQEAEEPSEFDLNAKVQDEEQHDERPPPTGTIDARVQSPALPLLALPTVHFDGEGPVILRSNTDPGFLSVAPLEPLEPLDPLESEEVDGKGAELEKGPSPSPMALSRESLEVPIATALEIIQAVKPEETSLEYGEALSALDTYTKGQTADTHAQQQFRANLHAAFRVGWWTVLLSLPIIAWPVAAWLQETGKMENEYLGYWGSMLLQFLFCVGPTLGASVKYGLDGLLGTVLAWANMLLLNNVTGDWMSGGAYTDRIEFFDNTTQSLVVTSKWFPLCGNGKDLSYNNCILNVNADLGHEAQFGKAAVVLLDFVIFVFLILFLGFNTNVRTFSISTHVYFAMTFLNPVTGSFDISPSLATNYLGIVVCSSLALWICFLFPAPITSRARARALLETTGSAVAMLLEALPLTPSELCRAKAQAAVEEMATLMKDLDFHLAMMWFEDFGILQRRARYRRWLQSYAEVLKASIRNCDAVLCAAAALPLKESEQLAALLPSLRHECVLLASTLRALLAVKTPDEVKPVVHVLLEKRQALREQLSGEFEKGQRAENLLLPPGLVFVLAVTGVLQDTCEALSSLTLYDSEEQRRSCCQRIARYVASMQSHMEFKLYERSITHPRFVLRHTISLTLTFIIGWLGVSNVIAPYSSQPAVVVSVIIYTYTGSSIPLTLKRLNGVVLGNVMGSMAQRLFAVQTVGHATCFAIFQLVTVTLLIFLAFHSKQHGGVALLTAAYAMSTAMPVDGMFREREVKLTDSDGSFLFSKVTGTFIGVAVLLLVDFLLGSSARRQAKQRLLRSVGRVSAFIGQVLDPADQQRDDVEKGEEDDAADVAAKLQAGIYDDLDELVALLTYASDEPSFDGRPFPTDLFKNLEKGLRIIARHFRIVQWAIQILEKPQKRMVLRAGSRIFKALTPSAKAEPVLRTELFRPILATLASEMQLMLENIRVIASGMVWSQPWSAKQERQDAERVKELLRNKLYTKTVSNAFCRIARSPWRTAWKVARAEQESTNVATVRVGLEHLGLDDLISPSPLLPDEDFQSHPSPSTRLRRSASNPLLEDPVTASPSRAKALLNVTKTGAEKIRKQKRALQKFAHQLRKESLEEEAPVIHLPLPPVTSLEKGGAKEGVADSFALRLLLIFDRLREAAAMRRNNLPESDAMSTLELMIFFLGSVQTQIQHMQVNLLEYRMASFSDQEWMKVEDVRDSRASTGRLSSRSTHGDGGRSTSYRKSYENGRDEGRRSDRKSNNLGRDDRDELHRSSRKSRDEGERRSLSRRDEGAESEASTETLVYVEEEQEWKAAAEVFRGKSGDLGDTRRSTRKSHGYPEGESRQSLASRASCARGDCCSDDGRRSVPNRKSYNLGCDEGDVRRSVASRKSYDIRDDEGDVRRSVANRKSYDIRDDEGDVRRSVASRKSYDVRDDEGDARRSLASRKSYDDRDDGGDVRRSLAIRKSYDVRDDEGDARRSLASRKSYDVRDDEGDARRSVASRKSYDVRDDEGDGRRSVSNRKSYDLGRDDEGDARRSLASRKSFDVRDDEGDARRSVASRKSYDVRDDEGESRRSIANRKSLDVRDEEGDARRSLASRKSYDVRDDEGESRRSLANRTSYAECERRSTNRASKDEGFPERRSRGSRMLSQPPPEIDSSESEIYTGAREGFQRKSQVRGSTPRAGNLTLELDADSPEQMKSIIWKFSDHGACVKVLNKNCPQASPEDIRPGDVLAFINEEYVLGEAKAFIQRTWKEEQQEKRFLTLRFKLDREV</sequence>
<feature type="transmembrane region" description="Helical" evidence="7">
    <location>
        <begin position="754"/>
        <end position="778"/>
    </location>
</feature>
<dbReference type="PANTHER" id="PTHR30509:SF9">
    <property type="entry name" value="MULTIDRUG RESISTANCE PROTEIN MDTO"/>
    <property type="match status" value="1"/>
</dbReference>
<feature type="compositionally biased region" description="Polar residues" evidence="6">
    <location>
        <begin position="1035"/>
        <end position="1049"/>
    </location>
</feature>
<evidence type="ECO:0000256" key="3">
    <source>
        <dbReference type="ARBA" id="ARBA00022692"/>
    </source>
</evidence>
<feature type="region of interest" description="Disordered" evidence="6">
    <location>
        <begin position="1303"/>
        <end position="1359"/>
    </location>
</feature>